<gene>
    <name evidence="3" type="ORF">L195_g036980</name>
</gene>
<evidence type="ECO:0000313" key="3">
    <source>
        <dbReference type="EMBL" id="PNX80966.1"/>
    </source>
</evidence>
<dbReference type="InterPro" id="IPR029030">
    <property type="entry name" value="Caspase-like_dom_sf"/>
</dbReference>
<feature type="non-terminal residue" evidence="3">
    <location>
        <position position="284"/>
    </location>
</feature>
<dbReference type="PANTHER" id="PTHR48104">
    <property type="entry name" value="METACASPASE-4"/>
    <property type="match status" value="1"/>
</dbReference>
<dbReference type="GO" id="GO:0006508">
    <property type="term" value="P:proteolysis"/>
    <property type="evidence" value="ECO:0007669"/>
    <property type="project" value="InterPro"/>
</dbReference>
<reference evidence="3 4" key="2">
    <citation type="journal article" date="2017" name="Front. Plant Sci.">
        <title>Gene Classification and Mining of Molecular Markers Useful in Red Clover (Trifolium pratense) Breeding.</title>
        <authorList>
            <person name="Istvanek J."/>
            <person name="Dluhosova J."/>
            <person name="Dluhos P."/>
            <person name="Patkova L."/>
            <person name="Nedelnik J."/>
            <person name="Repkova J."/>
        </authorList>
    </citation>
    <scope>NUCLEOTIDE SEQUENCE [LARGE SCALE GENOMIC DNA]</scope>
    <source>
        <strain evidence="4">cv. Tatra</strain>
        <tissue evidence="3">Young leaves</tissue>
    </source>
</reference>
<dbReference type="GO" id="GO:0005737">
    <property type="term" value="C:cytoplasm"/>
    <property type="evidence" value="ECO:0007669"/>
    <property type="project" value="TreeGrafter"/>
</dbReference>
<dbReference type="Proteomes" id="UP000236291">
    <property type="component" value="Unassembled WGS sequence"/>
</dbReference>
<feature type="domain" description="Peptidase C14 caspase" evidence="2">
    <location>
        <begin position="166"/>
        <end position="279"/>
    </location>
</feature>
<comment type="caution">
    <text evidence="3">The sequence shown here is derived from an EMBL/GenBank/DDBJ whole genome shotgun (WGS) entry which is preliminary data.</text>
</comment>
<evidence type="ECO:0000259" key="2">
    <source>
        <dbReference type="Pfam" id="PF00656"/>
    </source>
</evidence>
<reference evidence="3 4" key="1">
    <citation type="journal article" date="2014" name="Am. J. Bot.">
        <title>Genome assembly and annotation for red clover (Trifolium pratense; Fabaceae).</title>
        <authorList>
            <person name="Istvanek J."/>
            <person name="Jaros M."/>
            <person name="Krenek A."/>
            <person name="Repkova J."/>
        </authorList>
    </citation>
    <scope>NUCLEOTIDE SEQUENCE [LARGE SCALE GENOMIC DNA]</scope>
    <source>
        <strain evidence="4">cv. Tatra</strain>
        <tissue evidence="3">Young leaves</tissue>
    </source>
</reference>
<protein>
    <submittedName>
        <fullName evidence="3">Metacaspase-1</fullName>
    </submittedName>
</protein>
<dbReference type="EMBL" id="ASHM01038975">
    <property type="protein sequence ID" value="PNX80966.1"/>
    <property type="molecule type" value="Genomic_DNA"/>
</dbReference>
<proteinExistence type="inferred from homology"/>
<evidence type="ECO:0000256" key="1">
    <source>
        <dbReference type="ARBA" id="ARBA00009005"/>
    </source>
</evidence>
<sequence length="284" mass="32079">MWFFLFYKARENQEQVAASGSSRSSKQSRFNHDLGSAQIYIHHIRLAFRYMKIGMKNTKLNIVFQPNQDNINTTAKYTNTKQELVSEELQSFTSANPGLKDDGDGKHNDKTLINNLPSNLSGNGNGSVFISVYNYNFSMHYPPTTYGTPVFSYYPPLRSPSAFGNKRAVLFGISYADTAAPRKLKGSVNKAKLMKQFLIDKLGFPSNSIYMLTDDSEEKNTTPTKSNMRTAMRWLVEGSKPGDSLVFYFCGHGSRVKDRNMDEVDGYDEAICPVDYEHEGMILD</sequence>
<dbReference type="PANTHER" id="PTHR48104:SF11">
    <property type="entry name" value="ICE-LIKE PROTEASE (CASPASE) P20 DOMAIN PROTEIN"/>
    <property type="match status" value="1"/>
</dbReference>
<dbReference type="AlphaFoldDB" id="A0A2K3LQZ8"/>
<accession>A0A2K3LQZ8</accession>
<dbReference type="ExpressionAtlas" id="A0A2K3LQZ8">
    <property type="expression patterns" value="baseline"/>
</dbReference>
<dbReference type="InterPro" id="IPR050452">
    <property type="entry name" value="Metacaspase"/>
</dbReference>
<dbReference type="Gene3D" id="3.40.50.12660">
    <property type="match status" value="1"/>
</dbReference>
<organism evidence="3 4">
    <name type="scientific">Trifolium pratense</name>
    <name type="common">Red clover</name>
    <dbReference type="NCBI Taxonomy" id="57577"/>
    <lineage>
        <taxon>Eukaryota</taxon>
        <taxon>Viridiplantae</taxon>
        <taxon>Streptophyta</taxon>
        <taxon>Embryophyta</taxon>
        <taxon>Tracheophyta</taxon>
        <taxon>Spermatophyta</taxon>
        <taxon>Magnoliopsida</taxon>
        <taxon>eudicotyledons</taxon>
        <taxon>Gunneridae</taxon>
        <taxon>Pentapetalae</taxon>
        <taxon>rosids</taxon>
        <taxon>fabids</taxon>
        <taxon>Fabales</taxon>
        <taxon>Fabaceae</taxon>
        <taxon>Papilionoideae</taxon>
        <taxon>50 kb inversion clade</taxon>
        <taxon>NPAAA clade</taxon>
        <taxon>Hologalegina</taxon>
        <taxon>IRL clade</taxon>
        <taxon>Trifolieae</taxon>
        <taxon>Trifolium</taxon>
    </lineage>
</organism>
<dbReference type="SUPFAM" id="SSF52129">
    <property type="entry name" value="Caspase-like"/>
    <property type="match status" value="1"/>
</dbReference>
<comment type="similarity">
    <text evidence="1">Belongs to the peptidase C14B family.</text>
</comment>
<evidence type="ECO:0000313" key="4">
    <source>
        <dbReference type="Proteomes" id="UP000236291"/>
    </source>
</evidence>
<dbReference type="Pfam" id="PF00656">
    <property type="entry name" value="Peptidase_C14"/>
    <property type="match status" value="1"/>
</dbReference>
<dbReference type="InterPro" id="IPR011600">
    <property type="entry name" value="Pept_C14_caspase"/>
</dbReference>
<name>A0A2K3LQZ8_TRIPR</name>
<dbReference type="GO" id="GO:0004197">
    <property type="term" value="F:cysteine-type endopeptidase activity"/>
    <property type="evidence" value="ECO:0007669"/>
    <property type="project" value="InterPro"/>
</dbReference>